<dbReference type="KEGG" id="mcha:111009675"/>
<accession>A0A6J1CAD6</accession>
<keyword evidence="3" id="KW-1003">Cell membrane</keyword>
<dbReference type="GO" id="GO:0005886">
    <property type="term" value="C:plasma membrane"/>
    <property type="evidence" value="ECO:0007669"/>
    <property type="project" value="UniProtKB-SubCell"/>
</dbReference>
<evidence type="ECO:0000256" key="4">
    <source>
        <dbReference type="ARBA" id="ARBA00022622"/>
    </source>
</evidence>
<feature type="compositionally biased region" description="Low complexity" evidence="9">
    <location>
        <begin position="132"/>
        <end position="143"/>
    </location>
</feature>
<protein>
    <submittedName>
        <fullName evidence="13">Non-specific lipid transfer protein GPI-anchored 2-like</fullName>
    </submittedName>
</protein>
<evidence type="ECO:0000256" key="10">
    <source>
        <dbReference type="SAM" id="SignalP"/>
    </source>
</evidence>
<proteinExistence type="inferred from homology"/>
<keyword evidence="6" id="KW-1015">Disulfide bond</keyword>
<keyword evidence="7" id="KW-0325">Glycoprotein</keyword>
<evidence type="ECO:0000256" key="7">
    <source>
        <dbReference type="ARBA" id="ARBA00023180"/>
    </source>
</evidence>
<dbReference type="AlphaFoldDB" id="A0A6J1CAD6"/>
<feature type="chain" id="PRO_5026898305" evidence="10">
    <location>
        <begin position="32"/>
        <end position="211"/>
    </location>
</feature>
<keyword evidence="12" id="KW-1185">Reference proteome</keyword>
<dbReference type="InterPro" id="IPR043325">
    <property type="entry name" value="LTSS"/>
</dbReference>
<evidence type="ECO:0000313" key="12">
    <source>
        <dbReference type="Proteomes" id="UP000504603"/>
    </source>
</evidence>
<evidence type="ECO:0000256" key="9">
    <source>
        <dbReference type="SAM" id="MobiDB-lite"/>
    </source>
</evidence>
<keyword evidence="4" id="KW-0472">Membrane</keyword>
<evidence type="ECO:0000259" key="11">
    <source>
        <dbReference type="SMART" id="SM00499"/>
    </source>
</evidence>
<reference evidence="13" key="1">
    <citation type="submission" date="2025-08" db="UniProtKB">
        <authorList>
            <consortium name="RefSeq"/>
        </authorList>
    </citation>
    <scope>IDENTIFICATION</scope>
    <source>
        <strain evidence="13">OHB3-1</strain>
    </source>
</reference>
<dbReference type="CDD" id="cd00010">
    <property type="entry name" value="AAI_LTSS"/>
    <property type="match status" value="1"/>
</dbReference>
<dbReference type="Proteomes" id="UP000504603">
    <property type="component" value="Unplaced"/>
</dbReference>
<dbReference type="Pfam" id="PF14368">
    <property type="entry name" value="LTP_2"/>
    <property type="match status" value="1"/>
</dbReference>
<keyword evidence="8" id="KW-0449">Lipoprotein</keyword>
<name>A0A6J1CAD6_MOMCH</name>
<dbReference type="SUPFAM" id="SSF47699">
    <property type="entry name" value="Bifunctional inhibitor/lipid-transfer protein/seed storage 2S albumin"/>
    <property type="match status" value="1"/>
</dbReference>
<evidence type="ECO:0000256" key="5">
    <source>
        <dbReference type="ARBA" id="ARBA00022729"/>
    </source>
</evidence>
<dbReference type="FunFam" id="1.10.110.10:FF:000001">
    <property type="entry name" value="Bifunctional inhibitor/lipid-transfer protein/seed storage 2S albumin superfamily protein"/>
    <property type="match status" value="1"/>
</dbReference>
<organism evidence="12 13">
    <name type="scientific">Momordica charantia</name>
    <name type="common">Bitter gourd</name>
    <name type="synonym">Balsam pear</name>
    <dbReference type="NCBI Taxonomy" id="3673"/>
    <lineage>
        <taxon>Eukaryota</taxon>
        <taxon>Viridiplantae</taxon>
        <taxon>Streptophyta</taxon>
        <taxon>Embryophyta</taxon>
        <taxon>Tracheophyta</taxon>
        <taxon>Spermatophyta</taxon>
        <taxon>Magnoliopsida</taxon>
        <taxon>eudicotyledons</taxon>
        <taxon>Gunneridae</taxon>
        <taxon>Pentapetalae</taxon>
        <taxon>rosids</taxon>
        <taxon>fabids</taxon>
        <taxon>Cucurbitales</taxon>
        <taxon>Cucurbitaceae</taxon>
        <taxon>Momordiceae</taxon>
        <taxon>Momordica</taxon>
    </lineage>
</organism>
<sequence>MQLVNPFSRLALVLLPMALMAFLLLLLPVNGQINMPCSASMLSSFTPCLNFVTNSTGNGTSPTADCCNALRSLASGGRDCLCLIVTGRVPFQIPINRTLAVSLPRACNLPGVPLQCNAAAAPVPAPGPIPLGPALSPESSPSPSVTPQAPEPTTPDLSPAAENPSFPVGPEAPTGTAGSRPVLTPSAAVASNSFSPSVLLLGFAVLIFKFN</sequence>
<dbReference type="RefSeq" id="XP_022138534.1">
    <property type="nucleotide sequence ID" value="XM_022282842.1"/>
</dbReference>
<dbReference type="GO" id="GO:0098552">
    <property type="term" value="C:side of membrane"/>
    <property type="evidence" value="ECO:0007669"/>
    <property type="project" value="UniProtKB-KW"/>
</dbReference>
<keyword evidence="4" id="KW-0336">GPI-anchor</keyword>
<dbReference type="SMART" id="SM00499">
    <property type="entry name" value="AAI"/>
    <property type="match status" value="1"/>
</dbReference>
<feature type="domain" description="Bifunctional inhibitor/plant lipid transfer protein/seed storage helical" evidence="11">
    <location>
        <begin position="37"/>
        <end position="116"/>
    </location>
</feature>
<dbReference type="InterPro" id="IPR016140">
    <property type="entry name" value="Bifunc_inhib/LTP/seed_store"/>
</dbReference>
<gene>
    <name evidence="13" type="primary">LOC111009675</name>
</gene>
<comment type="subcellular location">
    <subcellularLocation>
        <location evidence="1">Cell membrane</location>
        <topology evidence="1">Lipid-anchor</topology>
        <topology evidence="1">GPI-anchor</topology>
    </subcellularLocation>
</comment>
<evidence type="ECO:0000256" key="2">
    <source>
        <dbReference type="ARBA" id="ARBA00009748"/>
    </source>
</evidence>
<keyword evidence="5 10" id="KW-0732">Signal</keyword>
<dbReference type="Gene3D" id="1.10.110.10">
    <property type="entry name" value="Plant lipid-transfer and hydrophobic proteins"/>
    <property type="match status" value="1"/>
</dbReference>
<comment type="similarity">
    <text evidence="2">Belongs to the plant LTP family.</text>
</comment>
<evidence type="ECO:0000256" key="8">
    <source>
        <dbReference type="ARBA" id="ARBA00023288"/>
    </source>
</evidence>
<feature type="region of interest" description="Disordered" evidence="9">
    <location>
        <begin position="129"/>
        <end position="179"/>
    </location>
</feature>
<dbReference type="OrthoDB" id="1914452at2759"/>
<evidence type="ECO:0000313" key="13">
    <source>
        <dbReference type="RefSeq" id="XP_022138534.1"/>
    </source>
</evidence>
<dbReference type="PANTHER" id="PTHR33044">
    <property type="entry name" value="BIFUNCTIONAL INHIBITOR/LIPID-TRANSFER PROTEIN/SEED STORAGE 2S ALBUMIN SUPERFAMILY PROTEIN-RELATED"/>
    <property type="match status" value="1"/>
</dbReference>
<evidence type="ECO:0000256" key="1">
    <source>
        <dbReference type="ARBA" id="ARBA00004609"/>
    </source>
</evidence>
<feature type="signal peptide" evidence="10">
    <location>
        <begin position="1"/>
        <end position="31"/>
    </location>
</feature>
<evidence type="ECO:0000256" key="3">
    <source>
        <dbReference type="ARBA" id="ARBA00022475"/>
    </source>
</evidence>
<dbReference type="InterPro" id="IPR036312">
    <property type="entry name" value="Bifun_inhib/LTP/seed_sf"/>
</dbReference>
<evidence type="ECO:0000256" key="6">
    <source>
        <dbReference type="ARBA" id="ARBA00023157"/>
    </source>
</evidence>
<dbReference type="GeneID" id="111009675"/>